<dbReference type="Gene3D" id="3.90.1010.20">
    <property type="match status" value="1"/>
</dbReference>
<proteinExistence type="predicted"/>
<keyword evidence="4" id="KW-1185">Reference proteome</keyword>
<feature type="transmembrane region" description="Helical" evidence="1">
    <location>
        <begin position="12"/>
        <end position="30"/>
    </location>
</feature>
<dbReference type="GO" id="GO:0016020">
    <property type="term" value="C:membrane"/>
    <property type="evidence" value="ECO:0007669"/>
    <property type="project" value="InterPro"/>
</dbReference>
<dbReference type="STRING" id="426128.SAMN05660297_03201"/>
<dbReference type="Proteomes" id="UP000199568">
    <property type="component" value="Unassembled WGS sequence"/>
</dbReference>
<protein>
    <submittedName>
        <fullName evidence="3">Uncharacterized protein, contains FMN-binding domain</fullName>
    </submittedName>
</protein>
<evidence type="ECO:0000259" key="2">
    <source>
        <dbReference type="SMART" id="SM00900"/>
    </source>
</evidence>
<accession>A0A1I0GJD9</accession>
<feature type="domain" description="FMN-binding" evidence="2">
    <location>
        <begin position="67"/>
        <end position="137"/>
    </location>
</feature>
<evidence type="ECO:0000313" key="3">
    <source>
        <dbReference type="EMBL" id="SET70266.1"/>
    </source>
</evidence>
<reference evidence="3 4" key="1">
    <citation type="submission" date="2016-10" db="EMBL/GenBank/DDBJ databases">
        <authorList>
            <person name="de Groot N.N."/>
        </authorList>
    </citation>
    <scope>NUCLEOTIDE SEQUENCE [LARGE SCALE GENOMIC DNA]</scope>
    <source>
        <strain evidence="3 4">DSM 18979</strain>
    </source>
</reference>
<keyword evidence="1" id="KW-0472">Membrane</keyword>
<dbReference type="AlphaFoldDB" id="A0A1I0GJD9"/>
<gene>
    <name evidence="3" type="ORF">SAMN05660297_03201</name>
</gene>
<dbReference type="Pfam" id="PF04205">
    <property type="entry name" value="FMN_bind"/>
    <property type="match status" value="1"/>
</dbReference>
<keyword evidence="1" id="KW-0812">Transmembrane</keyword>
<name>A0A1I0GJD9_9FIRM</name>
<dbReference type="GO" id="GO:0010181">
    <property type="term" value="F:FMN binding"/>
    <property type="evidence" value="ECO:0007669"/>
    <property type="project" value="InterPro"/>
</dbReference>
<dbReference type="InterPro" id="IPR007329">
    <property type="entry name" value="FMN-bd"/>
</dbReference>
<keyword evidence="1" id="KW-1133">Transmembrane helix</keyword>
<organism evidence="3 4">
    <name type="scientific">Natronincola peptidivorans</name>
    <dbReference type="NCBI Taxonomy" id="426128"/>
    <lineage>
        <taxon>Bacteria</taxon>
        <taxon>Bacillati</taxon>
        <taxon>Bacillota</taxon>
        <taxon>Clostridia</taxon>
        <taxon>Peptostreptococcales</taxon>
        <taxon>Natronincolaceae</taxon>
        <taxon>Natronincola</taxon>
    </lineage>
</organism>
<evidence type="ECO:0000256" key="1">
    <source>
        <dbReference type="SAM" id="Phobius"/>
    </source>
</evidence>
<sequence>MGGCVKKMKNKKLIIIFIFGLLVGAGIYFGKEYIRLQEYRNTIRAIEIEGIELSKVVDGVYEGFSDGLLVSAKVWVTVENHRITDIQLEHHHDRGIAAEVLVDKVLENQSTKVDIVTGATSSSKVILKAIENALAGEAE</sequence>
<dbReference type="SMART" id="SM00900">
    <property type="entry name" value="FMN_bind"/>
    <property type="match status" value="1"/>
</dbReference>
<dbReference type="EMBL" id="FOHU01000021">
    <property type="protein sequence ID" value="SET70266.1"/>
    <property type="molecule type" value="Genomic_DNA"/>
</dbReference>
<evidence type="ECO:0000313" key="4">
    <source>
        <dbReference type="Proteomes" id="UP000199568"/>
    </source>
</evidence>